<sequence>MSSVMVSLLPSVCTMCCTVASSFSSPSSAIASVIRAGERKKKHKQTSSYLTSGAGTASHGERHSPDLHDASTSTRLRFGVVVGRGGEGDEEEEGFLPRSNALRRWRLGEGDSAWTGRFTAQRRASCGRRVGVGSRRPSDAAARTVGCVASGEAKGGAEDARDRRNRFSDEVGPRELVSVERWDQTIGGFDAGEKPGCGG</sequence>
<dbReference type="PaxDb" id="39947-A0A0P0WNU4"/>
<organism evidence="3 4">
    <name type="scientific">Oryza sativa subsp. japonica</name>
    <name type="common">Rice</name>
    <dbReference type="NCBI Taxonomy" id="39947"/>
    <lineage>
        <taxon>Eukaryota</taxon>
        <taxon>Viridiplantae</taxon>
        <taxon>Streptophyta</taxon>
        <taxon>Embryophyta</taxon>
        <taxon>Tracheophyta</taxon>
        <taxon>Spermatophyta</taxon>
        <taxon>Magnoliopsida</taxon>
        <taxon>Liliopsida</taxon>
        <taxon>Poales</taxon>
        <taxon>Poaceae</taxon>
        <taxon>BOP clade</taxon>
        <taxon>Oryzoideae</taxon>
        <taxon>Oryzeae</taxon>
        <taxon>Oryzinae</taxon>
        <taxon>Oryza</taxon>
        <taxon>Oryza sativa</taxon>
    </lineage>
</organism>
<feature type="compositionally biased region" description="Polar residues" evidence="1">
    <location>
        <begin position="46"/>
        <end position="55"/>
    </location>
</feature>
<reference evidence="3 4" key="3">
    <citation type="journal article" date="2013" name="Rice">
        <title>Improvement of the Oryza sativa Nipponbare reference genome using next generation sequence and optical map data.</title>
        <authorList>
            <person name="Kawahara Y."/>
            <person name="de la Bastide M."/>
            <person name="Hamilton J.P."/>
            <person name="Kanamori H."/>
            <person name="McCombie W.R."/>
            <person name="Ouyang S."/>
            <person name="Schwartz D.C."/>
            <person name="Tanaka T."/>
            <person name="Wu J."/>
            <person name="Zhou S."/>
            <person name="Childs K.L."/>
            <person name="Davidson R.M."/>
            <person name="Lin H."/>
            <person name="Quesada-Ocampo L."/>
            <person name="Vaillancourt B."/>
            <person name="Sakai H."/>
            <person name="Lee S.S."/>
            <person name="Kim J."/>
            <person name="Numa H."/>
            <person name="Itoh T."/>
            <person name="Buell C.R."/>
            <person name="Matsumoto T."/>
        </authorList>
    </citation>
    <scope>NUCLEOTIDE SEQUENCE [LARGE SCALE GENOMIC DNA]</scope>
    <source>
        <strain evidence="4">cv. Nipponbare</strain>
    </source>
</reference>
<evidence type="ECO:0000256" key="2">
    <source>
        <dbReference type="SAM" id="SignalP"/>
    </source>
</evidence>
<dbReference type="InParanoid" id="A0A0P0WNU4"/>
<feature type="compositionally biased region" description="Basic and acidic residues" evidence="1">
    <location>
        <begin position="59"/>
        <end position="69"/>
    </location>
</feature>
<dbReference type="Proteomes" id="UP000059680">
    <property type="component" value="Chromosome 5"/>
</dbReference>
<feature type="compositionally biased region" description="Basic and acidic residues" evidence="1">
    <location>
        <begin position="155"/>
        <end position="183"/>
    </location>
</feature>
<evidence type="ECO:0000256" key="1">
    <source>
        <dbReference type="SAM" id="MobiDB-lite"/>
    </source>
</evidence>
<accession>A0A0P0WNU4</accession>
<evidence type="ECO:0000313" key="4">
    <source>
        <dbReference type="Proteomes" id="UP000059680"/>
    </source>
</evidence>
<reference evidence="4" key="1">
    <citation type="journal article" date="2005" name="Nature">
        <title>The map-based sequence of the rice genome.</title>
        <authorList>
            <consortium name="International rice genome sequencing project (IRGSP)"/>
            <person name="Matsumoto T."/>
            <person name="Wu J."/>
            <person name="Kanamori H."/>
            <person name="Katayose Y."/>
            <person name="Fujisawa M."/>
            <person name="Namiki N."/>
            <person name="Mizuno H."/>
            <person name="Yamamoto K."/>
            <person name="Antonio B.A."/>
            <person name="Baba T."/>
            <person name="Sakata K."/>
            <person name="Nagamura Y."/>
            <person name="Aoki H."/>
            <person name="Arikawa K."/>
            <person name="Arita K."/>
            <person name="Bito T."/>
            <person name="Chiden Y."/>
            <person name="Fujitsuka N."/>
            <person name="Fukunaka R."/>
            <person name="Hamada M."/>
            <person name="Harada C."/>
            <person name="Hayashi A."/>
            <person name="Hijishita S."/>
            <person name="Honda M."/>
            <person name="Hosokawa S."/>
            <person name="Ichikawa Y."/>
            <person name="Idonuma A."/>
            <person name="Iijima M."/>
            <person name="Ikeda M."/>
            <person name="Ikeno M."/>
            <person name="Ito K."/>
            <person name="Ito S."/>
            <person name="Ito T."/>
            <person name="Ito Y."/>
            <person name="Ito Y."/>
            <person name="Iwabuchi A."/>
            <person name="Kamiya K."/>
            <person name="Karasawa W."/>
            <person name="Kurita K."/>
            <person name="Katagiri S."/>
            <person name="Kikuta A."/>
            <person name="Kobayashi H."/>
            <person name="Kobayashi N."/>
            <person name="Machita K."/>
            <person name="Maehara T."/>
            <person name="Masukawa M."/>
            <person name="Mizubayashi T."/>
            <person name="Mukai Y."/>
            <person name="Nagasaki H."/>
            <person name="Nagata Y."/>
            <person name="Naito S."/>
            <person name="Nakashima M."/>
            <person name="Nakama Y."/>
            <person name="Nakamichi Y."/>
            <person name="Nakamura M."/>
            <person name="Meguro A."/>
            <person name="Negishi M."/>
            <person name="Ohta I."/>
            <person name="Ohta T."/>
            <person name="Okamoto M."/>
            <person name="Ono N."/>
            <person name="Saji S."/>
            <person name="Sakaguchi M."/>
            <person name="Sakai K."/>
            <person name="Shibata M."/>
            <person name="Shimokawa T."/>
            <person name="Song J."/>
            <person name="Takazaki Y."/>
            <person name="Terasawa K."/>
            <person name="Tsugane M."/>
            <person name="Tsuji K."/>
            <person name="Ueda S."/>
            <person name="Waki K."/>
            <person name="Yamagata H."/>
            <person name="Yamamoto M."/>
            <person name="Yamamoto S."/>
            <person name="Yamane H."/>
            <person name="Yoshiki S."/>
            <person name="Yoshihara R."/>
            <person name="Yukawa K."/>
            <person name="Zhong H."/>
            <person name="Yano M."/>
            <person name="Yuan Q."/>
            <person name="Ouyang S."/>
            <person name="Liu J."/>
            <person name="Jones K.M."/>
            <person name="Gansberger K."/>
            <person name="Moffat K."/>
            <person name="Hill J."/>
            <person name="Bera J."/>
            <person name="Fadrosh D."/>
            <person name="Jin S."/>
            <person name="Johri S."/>
            <person name="Kim M."/>
            <person name="Overton L."/>
            <person name="Reardon M."/>
            <person name="Tsitrin T."/>
            <person name="Vuong H."/>
            <person name="Weaver B."/>
            <person name="Ciecko A."/>
            <person name="Tallon L."/>
            <person name="Jackson J."/>
            <person name="Pai G."/>
            <person name="Aken S.V."/>
            <person name="Utterback T."/>
            <person name="Reidmuller S."/>
            <person name="Feldblyum T."/>
            <person name="Hsiao J."/>
            <person name="Zismann V."/>
            <person name="Iobst S."/>
            <person name="de Vazeille A.R."/>
            <person name="Buell C.R."/>
            <person name="Ying K."/>
            <person name="Li Y."/>
            <person name="Lu T."/>
            <person name="Huang Y."/>
            <person name="Zhao Q."/>
            <person name="Feng Q."/>
            <person name="Zhang L."/>
            <person name="Zhu J."/>
            <person name="Weng Q."/>
            <person name="Mu J."/>
            <person name="Lu Y."/>
            <person name="Fan D."/>
            <person name="Liu Y."/>
            <person name="Guan J."/>
            <person name="Zhang Y."/>
            <person name="Yu S."/>
            <person name="Liu X."/>
            <person name="Zhang Y."/>
            <person name="Hong G."/>
            <person name="Han B."/>
            <person name="Choisne N."/>
            <person name="Demange N."/>
            <person name="Orjeda G."/>
            <person name="Samain S."/>
            <person name="Cattolico L."/>
            <person name="Pelletier E."/>
            <person name="Couloux A."/>
            <person name="Segurens B."/>
            <person name="Wincker P."/>
            <person name="D'Hont A."/>
            <person name="Scarpelli C."/>
            <person name="Weissenbach J."/>
            <person name="Salanoubat M."/>
            <person name="Quetier F."/>
            <person name="Yu Y."/>
            <person name="Kim H.R."/>
            <person name="Rambo T."/>
            <person name="Currie J."/>
            <person name="Collura K."/>
            <person name="Luo M."/>
            <person name="Yang T."/>
            <person name="Ammiraju J.S.S."/>
            <person name="Engler F."/>
            <person name="Soderlund C."/>
            <person name="Wing R.A."/>
            <person name="Palmer L.E."/>
            <person name="de la Bastide M."/>
            <person name="Spiegel L."/>
            <person name="Nascimento L."/>
            <person name="Zutavern T."/>
            <person name="O'Shaughnessy A."/>
            <person name="Dike S."/>
            <person name="Dedhia N."/>
            <person name="Preston R."/>
            <person name="Balija V."/>
            <person name="McCombie W.R."/>
            <person name="Chow T."/>
            <person name="Chen H."/>
            <person name="Chung M."/>
            <person name="Chen C."/>
            <person name="Shaw J."/>
            <person name="Wu H."/>
            <person name="Hsiao K."/>
            <person name="Chao Y."/>
            <person name="Chu M."/>
            <person name="Cheng C."/>
            <person name="Hour A."/>
            <person name="Lee P."/>
            <person name="Lin S."/>
            <person name="Lin Y."/>
            <person name="Liou J."/>
            <person name="Liu S."/>
            <person name="Hsing Y."/>
            <person name="Raghuvanshi S."/>
            <person name="Mohanty A."/>
            <person name="Bharti A.K."/>
            <person name="Gaur A."/>
            <person name="Gupta V."/>
            <person name="Kumar D."/>
            <person name="Ravi V."/>
            <person name="Vij S."/>
            <person name="Kapur A."/>
            <person name="Khurana P."/>
            <person name="Khurana P."/>
            <person name="Khurana J.P."/>
            <person name="Tyagi A.K."/>
            <person name="Gaikwad K."/>
            <person name="Singh A."/>
            <person name="Dalal V."/>
            <person name="Srivastava S."/>
            <person name="Dixit A."/>
            <person name="Pal A.K."/>
            <person name="Ghazi I.A."/>
            <person name="Yadav M."/>
            <person name="Pandit A."/>
            <person name="Bhargava A."/>
            <person name="Sureshbabu K."/>
            <person name="Batra K."/>
            <person name="Sharma T.R."/>
            <person name="Mohapatra T."/>
            <person name="Singh N.K."/>
            <person name="Messing J."/>
            <person name="Nelson A.B."/>
            <person name="Fuks G."/>
            <person name="Kavchok S."/>
            <person name="Keizer G."/>
            <person name="Linton E."/>
            <person name="Llaca V."/>
            <person name="Song R."/>
            <person name="Tanyolac B."/>
            <person name="Young S."/>
            <person name="Ho-Il K."/>
            <person name="Hahn J.H."/>
            <person name="Sangsakoo G."/>
            <person name="Vanavichit A."/>
            <person name="de Mattos Luiz.A.T."/>
            <person name="Zimmer P.D."/>
            <person name="Malone G."/>
            <person name="Dellagostin O."/>
            <person name="de Oliveira A.C."/>
            <person name="Bevan M."/>
            <person name="Bancroft I."/>
            <person name="Minx P."/>
            <person name="Cordum H."/>
            <person name="Wilson R."/>
            <person name="Cheng Z."/>
            <person name="Jin W."/>
            <person name="Jiang J."/>
            <person name="Leong S.A."/>
            <person name="Iwama H."/>
            <person name="Gojobori T."/>
            <person name="Itoh T."/>
            <person name="Niimura Y."/>
            <person name="Fujii Y."/>
            <person name="Habara T."/>
            <person name="Sakai H."/>
            <person name="Sato Y."/>
            <person name="Wilson G."/>
            <person name="Kumar K."/>
            <person name="McCouch S."/>
            <person name="Juretic N."/>
            <person name="Hoen D."/>
            <person name="Wright S."/>
            <person name="Bruskiewich R."/>
            <person name="Bureau T."/>
            <person name="Miyao A."/>
            <person name="Hirochika H."/>
            <person name="Nishikawa T."/>
            <person name="Kadowaki K."/>
            <person name="Sugiura M."/>
            <person name="Burr B."/>
            <person name="Sasaki T."/>
        </authorList>
    </citation>
    <scope>NUCLEOTIDE SEQUENCE [LARGE SCALE GENOMIC DNA]</scope>
    <source>
        <strain evidence="4">cv. Nipponbare</strain>
    </source>
</reference>
<dbReference type="EMBL" id="AP014961">
    <property type="protein sequence ID" value="BAS94511.1"/>
    <property type="molecule type" value="Genomic_DNA"/>
</dbReference>
<reference evidence="3 4" key="2">
    <citation type="journal article" date="2013" name="Plant Cell Physiol.">
        <title>Rice Annotation Project Database (RAP-DB): an integrative and interactive database for rice genomics.</title>
        <authorList>
            <person name="Sakai H."/>
            <person name="Lee S.S."/>
            <person name="Tanaka T."/>
            <person name="Numa H."/>
            <person name="Kim J."/>
            <person name="Kawahara Y."/>
            <person name="Wakimoto H."/>
            <person name="Yang C.C."/>
            <person name="Iwamoto M."/>
            <person name="Abe T."/>
            <person name="Yamada Y."/>
            <person name="Muto A."/>
            <person name="Inokuchi H."/>
            <person name="Ikemura T."/>
            <person name="Matsumoto T."/>
            <person name="Sasaki T."/>
            <person name="Itoh T."/>
        </authorList>
    </citation>
    <scope>NUCLEOTIDE SEQUENCE [LARGE SCALE GENOMIC DNA]</scope>
    <source>
        <strain evidence="4">cv. Nipponbare</strain>
    </source>
</reference>
<keyword evidence="4" id="KW-1185">Reference proteome</keyword>
<dbReference type="AlphaFoldDB" id="A0A0P0WNU4"/>
<name>A0A0P0WNU4_ORYSJ</name>
<evidence type="ECO:0000313" key="3">
    <source>
        <dbReference type="EMBL" id="BAS94511.1"/>
    </source>
</evidence>
<feature type="signal peptide" evidence="2">
    <location>
        <begin position="1"/>
        <end position="22"/>
    </location>
</feature>
<proteinExistence type="predicted"/>
<feature type="chain" id="PRO_5006056808" evidence="2">
    <location>
        <begin position="23"/>
        <end position="199"/>
    </location>
</feature>
<gene>
    <name evidence="3" type="ordered locus">Os05g0473633</name>
    <name evidence="3" type="ORF">OSNPB_050473633</name>
</gene>
<protein>
    <submittedName>
        <fullName evidence="3">Os05g0473633 protein</fullName>
    </submittedName>
</protein>
<feature type="region of interest" description="Disordered" evidence="1">
    <location>
        <begin position="150"/>
        <end position="199"/>
    </location>
</feature>
<keyword evidence="2" id="KW-0732">Signal</keyword>
<feature type="region of interest" description="Disordered" evidence="1">
    <location>
        <begin position="36"/>
        <end position="74"/>
    </location>
</feature>